<dbReference type="AlphaFoldDB" id="A0A7G6X9A0"/>
<evidence type="ECO:0000313" key="2">
    <source>
        <dbReference type="EMBL" id="QNE22815.1"/>
    </source>
</evidence>
<dbReference type="InterPro" id="IPR053853">
    <property type="entry name" value="FitA-like_RHH"/>
</dbReference>
<evidence type="ECO:0000259" key="1">
    <source>
        <dbReference type="Pfam" id="PF22513"/>
    </source>
</evidence>
<feature type="domain" description="Antitoxin FitA-like ribbon-helix-helix" evidence="1">
    <location>
        <begin position="2"/>
        <end position="40"/>
    </location>
</feature>
<dbReference type="KEGG" id="kqi:F1D05_07695"/>
<dbReference type="InterPro" id="IPR013321">
    <property type="entry name" value="Arc_rbn_hlx_hlx"/>
</dbReference>
<dbReference type="InterPro" id="IPR010985">
    <property type="entry name" value="Ribbon_hlx_hlx"/>
</dbReference>
<keyword evidence="3" id="KW-1185">Reference proteome</keyword>
<gene>
    <name evidence="2" type="ORF">F1D05_07695</name>
</gene>
<protein>
    <submittedName>
        <fullName evidence="2">Plasmid stabilization protein</fullName>
    </submittedName>
</protein>
<evidence type="ECO:0000313" key="3">
    <source>
        <dbReference type="Proteomes" id="UP000515563"/>
    </source>
</evidence>
<dbReference type="Pfam" id="PF22513">
    <property type="entry name" value="FitA-like_RHH"/>
    <property type="match status" value="1"/>
</dbReference>
<reference evidence="3" key="1">
    <citation type="submission" date="2019-09" db="EMBL/GenBank/DDBJ databases">
        <title>Antimicrobial potential of Antarctic Bacteria.</title>
        <authorList>
            <person name="Benaud N."/>
            <person name="Edwards R.J."/>
            <person name="Ferrari B.C."/>
        </authorList>
    </citation>
    <scope>NUCLEOTIDE SEQUENCE [LARGE SCALE GENOMIC DNA]</scope>
    <source>
        <strain evidence="3">SPB151</strain>
    </source>
</reference>
<dbReference type="GO" id="GO:0006355">
    <property type="term" value="P:regulation of DNA-templated transcription"/>
    <property type="evidence" value="ECO:0007669"/>
    <property type="project" value="InterPro"/>
</dbReference>
<dbReference type="EMBL" id="CP043661">
    <property type="protein sequence ID" value="QNE22815.1"/>
    <property type="molecule type" value="Genomic_DNA"/>
</dbReference>
<proteinExistence type="predicted"/>
<sequence length="81" mass="9051">MAAITVRNLDDHVKQRLRVRAARHGRSMEAEARAILVEAVGAEDEPKNILTRLHEAFADLGGVDLDIPPRTGQHRVVEFDE</sequence>
<reference evidence="2 3" key="2">
    <citation type="journal article" date="2020" name="Microbiol. Resour. Announc.">
        <title>Antarctic desert soil bacteria exhibit high novel natural product potential, evaluated through long-read genome sequencing and comparative genomics.</title>
        <authorList>
            <person name="Benaud N."/>
            <person name="Edwards R.J."/>
            <person name="Amos T.G."/>
            <person name="D'Agostino P.M."/>
            <person name="Gutierrez-Chavez C."/>
            <person name="Montgomery K."/>
            <person name="Nicetic I."/>
            <person name="Ferrari B.C."/>
        </authorList>
    </citation>
    <scope>NUCLEOTIDE SEQUENCE [LARGE SCALE GENOMIC DNA]</scope>
    <source>
        <strain evidence="2 3">SPB151</strain>
    </source>
</reference>
<organism evidence="2 3">
    <name type="scientific">Kribbella qitaiheensis</name>
    <dbReference type="NCBI Taxonomy" id="1544730"/>
    <lineage>
        <taxon>Bacteria</taxon>
        <taxon>Bacillati</taxon>
        <taxon>Actinomycetota</taxon>
        <taxon>Actinomycetes</taxon>
        <taxon>Propionibacteriales</taxon>
        <taxon>Kribbellaceae</taxon>
        <taxon>Kribbella</taxon>
    </lineage>
</organism>
<name>A0A7G6X9A0_9ACTN</name>
<dbReference type="Gene3D" id="1.10.1220.10">
    <property type="entry name" value="Met repressor-like"/>
    <property type="match status" value="1"/>
</dbReference>
<dbReference type="SUPFAM" id="SSF47598">
    <property type="entry name" value="Ribbon-helix-helix"/>
    <property type="match status" value="1"/>
</dbReference>
<dbReference type="Proteomes" id="UP000515563">
    <property type="component" value="Chromosome"/>
</dbReference>
<accession>A0A7G6X9A0</accession>